<keyword evidence="1" id="KW-1003">Cell membrane</keyword>
<sequence>MSVKWPLVLIILGSATVGELAVGLLGFIKIMQLKNTVKRLERERPVKVATAEVQHSPEDTDADTSRSRLPE</sequence>
<feature type="domain" description="Lipopolysaccharide assembly protein A" evidence="7">
    <location>
        <begin position="3"/>
        <end position="43"/>
    </location>
</feature>
<dbReference type="Pfam" id="PF06305">
    <property type="entry name" value="LapA_dom"/>
    <property type="match status" value="1"/>
</dbReference>
<keyword evidence="9" id="KW-1185">Reference proteome</keyword>
<dbReference type="AlphaFoldDB" id="A0A9X2BIU6"/>
<feature type="compositionally biased region" description="Basic and acidic residues" evidence="5">
    <location>
        <begin position="55"/>
        <end position="71"/>
    </location>
</feature>
<dbReference type="EMBL" id="JAIWJX010000002">
    <property type="protein sequence ID" value="MCK6259063.1"/>
    <property type="molecule type" value="Genomic_DNA"/>
</dbReference>
<evidence type="ECO:0000313" key="8">
    <source>
        <dbReference type="EMBL" id="MCK6259063.1"/>
    </source>
</evidence>
<dbReference type="Proteomes" id="UP001139011">
    <property type="component" value="Unassembled WGS sequence"/>
</dbReference>
<protein>
    <submittedName>
        <fullName evidence="8">Lipopolysaccharide assembly protein LapA domain-containing protein</fullName>
    </submittedName>
</protein>
<evidence type="ECO:0000256" key="5">
    <source>
        <dbReference type="SAM" id="MobiDB-lite"/>
    </source>
</evidence>
<evidence type="ECO:0000256" key="3">
    <source>
        <dbReference type="ARBA" id="ARBA00022989"/>
    </source>
</evidence>
<name>A0A9X2BIU6_9BACL</name>
<feature type="region of interest" description="Disordered" evidence="5">
    <location>
        <begin position="47"/>
        <end position="71"/>
    </location>
</feature>
<accession>A0A9X2BIU6</accession>
<gene>
    <name evidence="8" type="ORF">LCY76_21055</name>
</gene>
<evidence type="ECO:0000256" key="6">
    <source>
        <dbReference type="SAM" id="Phobius"/>
    </source>
</evidence>
<dbReference type="GO" id="GO:0005886">
    <property type="term" value="C:plasma membrane"/>
    <property type="evidence" value="ECO:0007669"/>
    <property type="project" value="InterPro"/>
</dbReference>
<organism evidence="8 9">
    <name type="scientific">Fictibacillus marinisediminis</name>
    <dbReference type="NCBI Taxonomy" id="2878389"/>
    <lineage>
        <taxon>Bacteria</taxon>
        <taxon>Bacillati</taxon>
        <taxon>Bacillota</taxon>
        <taxon>Bacilli</taxon>
        <taxon>Bacillales</taxon>
        <taxon>Fictibacillaceae</taxon>
        <taxon>Fictibacillus</taxon>
    </lineage>
</organism>
<keyword evidence="4 6" id="KW-0472">Membrane</keyword>
<proteinExistence type="predicted"/>
<keyword evidence="2 6" id="KW-0812">Transmembrane</keyword>
<evidence type="ECO:0000256" key="1">
    <source>
        <dbReference type="ARBA" id="ARBA00022475"/>
    </source>
</evidence>
<feature type="transmembrane region" description="Helical" evidence="6">
    <location>
        <begin position="6"/>
        <end position="28"/>
    </location>
</feature>
<evidence type="ECO:0000259" key="7">
    <source>
        <dbReference type="Pfam" id="PF06305"/>
    </source>
</evidence>
<evidence type="ECO:0000256" key="4">
    <source>
        <dbReference type="ARBA" id="ARBA00023136"/>
    </source>
</evidence>
<evidence type="ECO:0000313" key="9">
    <source>
        <dbReference type="Proteomes" id="UP001139011"/>
    </source>
</evidence>
<evidence type="ECO:0000256" key="2">
    <source>
        <dbReference type="ARBA" id="ARBA00022692"/>
    </source>
</evidence>
<keyword evidence="3 6" id="KW-1133">Transmembrane helix</keyword>
<dbReference type="InterPro" id="IPR010445">
    <property type="entry name" value="LapA_dom"/>
</dbReference>
<reference evidence="8" key="1">
    <citation type="submission" date="2021-09" db="EMBL/GenBank/DDBJ databases">
        <title>Genome analysis of Fictibacillus sp. KIGAM418 isolated from marine sediment.</title>
        <authorList>
            <person name="Seo M.-J."/>
            <person name="Cho E.-S."/>
            <person name="Hwang C.Y."/>
        </authorList>
    </citation>
    <scope>NUCLEOTIDE SEQUENCE</scope>
    <source>
        <strain evidence="8">KIGAM418</strain>
    </source>
</reference>
<comment type="caution">
    <text evidence="8">The sequence shown here is derived from an EMBL/GenBank/DDBJ whole genome shotgun (WGS) entry which is preliminary data.</text>
</comment>
<dbReference type="RefSeq" id="WP_336606288.1">
    <property type="nucleotide sequence ID" value="NZ_JAIWJX010000002.1"/>
</dbReference>